<evidence type="ECO:0000259" key="1">
    <source>
        <dbReference type="SMART" id="SM01126"/>
    </source>
</evidence>
<dbReference type="PANTHER" id="PTHR47163:SF2">
    <property type="entry name" value="SI:DKEY-17M8.2"/>
    <property type="match status" value="1"/>
</dbReference>
<keyword evidence="3" id="KW-1185">Reference proteome</keyword>
<dbReference type="Pfam" id="PF12762">
    <property type="entry name" value="DDE_Tnp_IS1595"/>
    <property type="match status" value="1"/>
</dbReference>
<gene>
    <name evidence="2" type="ORF">H312_02379</name>
</gene>
<dbReference type="Proteomes" id="UP000030655">
    <property type="component" value="Unassembled WGS sequence"/>
</dbReference>
<organism evidence="2 3">
    <name type="scientific">Anncaliia algerae PRA339</name>
    <dbReference type="NCBI Taxonomy" id="1288291"/>
    <lineage>
        <taxon>Eukaryota</taxon>
        <taxon>Fungi</taxon>
        <taxon>Fungi incertae sedis</taxon>
        <taxon>Microsporidia</taxon>
        <taxon>Tubulinosematoidea</taxon>
        <taxon>Tubulinosematidae</taxon>
        <taxon>Anncaliia</taxon>
    </lineage>
</organism>
<dbReference type="EMBL" id="KK365194">
    <property type="protein sequence ID" value="KCZ80229.1"/>
    <property type="molecule type" value="Genomic_DNA"/>
</dbReference>
<evidence type="ECO:0000313" key="2">
    <source>
        <dbReference type="EMBL" id="KCZ80229.1"/>
    </source>
</evidence>
<dbReference type="AlphaFoldDB" id="A0A059EZQ9"/>
<evidence type="ECO:0000313" key="3">
    <source>
        <dbReference type="Proteomes" id="UP000030655"/>
    </source>
</evidence>
<dbReference type="VEuPathDB" id="MicrosporidiaDB:H312_02379"/>
<proteinExistence type="predicted"/>
<dbReference type="InterPro" id="IPR053164">
    <property type="entry name" value="IS1016-like_transposase"/>
</dbReference>
<dbReference type="PANTHER" id="PTHR47163">
    <property type="entry name" value="DDE_TNP_IS1595 DOMAIN-CONTAINING PROTEIN"/>
    <property type="match status" value="1"/>
</dbReference>
<name>A0A059EZQ9_9MICR</name>
<dbReference type="OrthoDB" id="2193342at2759"/>
<dbReference type="SMART" id="SM01126">
    <property type="entry name" value="DDE_Tnp_IS1595"/>
    <property type="match status" value="1"/>
</dbReference>
<sequence length="252" mass="29336">MNTPEFIENKCILLSAKELSYFCMENGFLKKEMFCQICNHALKLVPYKRTKDELAWRCMHKICSRYKLYTSIRSNSLFDQFNTSLGAIIRIIVKYSTRQPLYSIKNSMSVGERTTERVIKALIAKIPSPDFSCNKLGGPRKIVQIDETMLNYKCKSHRGRYPSNKTDFLCIIEFENKITRVFVTCILNKKAETLIQIICRQVASNSIIWTDGHRSYNSLNSFSYYHDSVCHKYMFVNHENGVNTQAVESFHN</sequence>
<dbReference type="InterPro" id="IPR024445">
    <property type="entry name" value="Tnp_ISXO2-like"/>
</dbReference>
<feature type="domain" description="ISXO2-like transposase" evidence="1">
    <location>
        <begin position="135"/>
        <end position="252"/>
    </location>
</feature>
<reference evidence="3" key="1">
    <citation type="submission" date="2013-02" db="EMBL/GenBank/DDBJ databases">
        <authorList>
            <consortium name="The Broad Institute Genome Sequencing Platform"/>
            <person name="Cuomo C."/>
            <person name="Becnel J."/>
            <person name="Sanscrainte N."/>
            <person name="Walker B."/>
            <person name="Young S.K."/>
            <person name="Zeng Q."/>
            <person name="Gargeya S."/>
            <person name="Fitzgerald M."/>
            <person name="Haas B."/>
            <person name="Abouelleil A."/>
            <person name="Alvarado L."/>
            <person name="Arachchi H.M."/>
            <person name="Berlin A.M."/>
            <person name="Chapman S.B."/>
            <person name="Dewar J."/>
            <person name="Goldberg J."/>
            <person name="Griggs A."/>
            <person name="Gujja S."/>
            <person name="Hansen M."/>
            <person name="Howarth C."/>
            <person name="Imamovic A."/>
            <person name="Larimer J."/>
            <person name="McCowan C."/>
            <person name="Murphy C."/>
            <person name="Neiman D."/>
            <person name="Pearson M."/>
            <person name="Priest M."/>
            <person name="Roberts A."/>
            <person name="Saif S."/>
            <person name="Shea T."/>
            <person name="Sisk P."/>
            <person name="Sykes S."/>
            <person name="Wortman J."/>
            <person name="Nusbaum C."/>
            <person name="Birren B."/>
        </authorList>
    </citation>
    <scope>NUCLEOTIDE SEQUENCE [LARGE SCALE GENOMIC DNA]</scope>
    <source>
        <strain evidence="3">PRA339</strain>
    </source>
</reference>
<accession>A0A059EZQ9</accession>
<reference evidence="2 3" key="2">
    <citation type="submission" date="2014-03" db="EMBL/GenBank/DDBJ databases">
        <title>The Genome Sequence of Anncaliia algerae insect isolate PRA339.</title>
        <authorList>
            <consortium name="The Broad Institute Genome Sequencing Platform"/>
            <consortium name="The Broad Institute Genome Sequencing Center for Infectious Disease"/>
            <person name="Cuomo C."/>
            <person name="Becnel J."/>
            <person name="Sanscrainte N."/>
            <person name="Walker B."/>
            <person name="Young S.K."/>
            <person name="Zeng Q."/>
            <person name="Gargeya S."/>
            <person name="Fitzgerald M."/>
            <person name="Haas B."/>
            <person name="Abouelleil A."/>
            <person name="Alvarado L."/>
            <person name="Arachchi H.M."/>
            <person name="Berlin A.M."/>
            <person name="Chapman S.B."/>
            <person name="Dewar J."/>
            <person name="Goldberg J."/>
            <person name="Griggs A."/>
            <person name="Gujja S."/>
            <person name="Hansen M."/>
            <person name="Howarth C."/>
            <person name="Imamovic A."/>
            <person name="Larimer J."/>
            <person name="McCowan C."/>
            <person name="Murphy C."/>
            <person name="Neiman D."/>
            <person name="Pearson M."/>
            <person name="Priest M."/>
            <person name="Roberts A."/>
            <person name="Saif S."/>
            <person name="Shea T."/>
            <person name="Sisk P."/>
            <person name="Sykes S."/>
            <person name="Wortman J."/>
            <person name="Nusbaum C."/>
            <person name="Birren B."/>
        </authorList>
    </citation>
    <scope>NUCLEOTIDE SEQUENCE [LARGE SCALE GENOMIC DNA]</scope>
    <source>
        <strain evidence="2 3">PRA339</strain>
    </source>
</reference>
<protein>
    <recommendedName>
        <fullName evidence="1">ISXO2-like transposase domain-containing protein</fullName>
    </recommendedName>
</protein>
<dbReference type="HOGENOM" id="CLU_044348_0_0_1"/>